<feature type="compositionally biased region" description="Basic residues" evidence="4">
    <location>
        <begin position="1"/>
        <end position="11"/>
    </location>
</feature>
<dbReference type="Gene3D" id="1.25.40.10">
    <property type="entry name" value="Tetratricopeptide repeat domain"/>
    <property type="match status" value="2"/>
</dbReference>
<dbReference type="PANTHER" id="PTHR46183:SF8">
    <property type="entry name" value="PROTEIN CLMP1"/>
    <property type="match status" value="1"/>
</dbReference>
<evidence type="ECO:0000256" key="4">
    <source>
        <dbReference type="SAM" id="MobiDB-lite"/>
    </source>
</evidence>
<dbReference type="SUPFAM" id="SSF48452">
    <property type="entry name" value="TPR-like"/>
    <property type="match status" value="2"/>
</dbReference>
<dbReference type="Pfam" id="PF00564">
    <property type="entry name" value="PB1"/>
    <property type="match status" value="2"/>
</dbReference>
<feature type="domain" description="PB1" evidence="5">
    <location>
        <begin position="290"/>
        <end position="382"/>
    </location>
</feature>
<feature type="compositionally biased region" description="Basic and acidic residues" evidence="4">
    <location>
        <begin position="426"/>
        <end position="436"/>
    </location>
</feature>
<evidence type="ECO:0000256" key="1">
    <source>
        <dbReference type="ARBA" id="ARBA00022737"/>
    </source>
</evidence>
<dbReference type="PROSITE" id="PS50005">
    <property type="entry name" value="TPR"/>
    <property type="match status" value="1"/>
</dbReference>
<dbReference type="InterPro" id="IPR053793">
    <property type="entry name" value="PB1-like"/>
</dbReference>
<dbReference type="PROSITE" id="PS51745">
    <property type="entry name" value="PB1"/>
    <property type="match status" value="2"/>
</dbReference>
<feature type="compositionally biased region" description="Polar residues" evidence="4">
    <location>
        <begin position="255"/>
        <end position="264"/>
    </location>
</feature>
<organism evidence="6 7">
    <name type="scientific">Gossypium barbadense</name>
    <name type="common">Sea Island cotton</name>
    <name type="synonym">Hibiscus barbadensis</name>
    <dbReference type="NCBI Taxonomy" id="3634"/>
    <lineage>
        <taxon>Eukaryota</taxon>
        <taxon>Viridiplantae</taxon>
        <taxon>Streptophyta</taxon>
        <taxon>Embryophyta</taxon>
        <taxon>Tracheophyta</taxon>
        <taxon>Spermatophyta</taxon>
        <taxon>Magnoliopsida</taxon>
        <taxon>eudicotyledons</taxon>
        <taxon>Gunneridae</taxon>
        <taxon>Pentapetalae</taxon>
        <taxon>rosids</taxon>
        <taxon>malvids</taxon>
        <taxon>Malvales</taxon>
        <taxon>Malvaceae</taxon>
        <taxon>Malvoideae</taxon>
        <taxon>Gossypium</taxon>
    </lineage>
</organism>
<keyword evidence="1" id="KW-0677">Repeat</keyword>
<feature type="region of interest" description="Disordered" evidence="4">
    <location>
        <begin position="1"/>
        <end position="33"/>
    </location>
</feature>
<dbReference type="InterPro" id="IPR000270">
    <property type="entry name" value="PB1_dom"/>
</dbReference>
<proteinExistence type="predicted"/>
<feature type="repeat" description="TPR" evidence="3">
    <location>
        <begin position="46"/>
        <end position="79"/>
    </location>
</feature>
<feature type="region of interest" description="Disordered" evidence="4">
    <location>
        <begin position="703"/>
        <end position="763"/>
    </location>
</feature>
<dbReference type="Gene3D" id="3.10.20.90">
    <property type="entry name" value="Phosphatidylinositol 3-kinase Catalytic Subunit, Chain A, domain 1"/>
    <property type="match status" value="2"/>
</dbReference>
<sequence>MGKSGGRKKKGGLNANQVSVDNNSSNKNSHVNGGVDLDSSVFLKRANELKEEGNVKYQNKDYMAALQLYDNALRLIPKTHPDRAVFHSNRAACLMQMKPIDYDAVIAECNMAIQAQPLYVRALLRRARAFEAVGKYEMAMQDVQLLLGAEPNNKDALEIGRRLRTALGPRLEAQQDLQSRPSPAALGASAVRGAPIAGLGPCLPARPVPKKTSTSPPRVSAVSPNNKLDKHQMNVAPETGSKNKNQLPKLMLKPSSGSSKATDNPNKDGLREKSFSTSMRGQVPEVAIQWRPLKLVYDHDIRLSQMPVNCSFKVLREIVSKRFPSSKSVLIKYKDNDGDLVTITCTTELRLAESSVDALVPIEPQADKTSGFGTLRLHIVEVSPEQEPPLPEEEVEKPLESQGAKSDESVSHSSLGDSVSEGVDVEIEKTEKESSKGKIGANEDPECKEVEMDDWLFEFAQLFRTNVGIDPDAHIDLHELGMEHCSEALEETVTSEEAQVLFDKAAAKFQEVAALAFFNWGNVHMCSARKRIPLDESAGKEVVSEKLQTAYDWVGEKYSLAREKYAEALSIKPDFYEGGSKATDNPNKDGLREKSFSISMRGQVPEVAIQWRPLKLVYDHDIRLSQMPVNCSFKVLREIVSKRFPSSKSVLIKYKDNDGDLVTITCTTELRLAESSVDALVPIEPQADKTSGFGTLRLHIVEVSPEQEPPLPEEEEEKPLESQGAKSDESVSHSSLGDSVSEGVDVEIEKTEKESSKGKIGANEDPECKEVEMDDWLFEFAQLFRTNVGIDPDAHIDLHELGMEHCSEALEETVTSEEAQVLFDKAAAKFQEVAALAFFNWGNVHMCSARKRIPLDESAGKEVVSEKLQTAYDWVGEKYSLAREKYAEALSIKPDFYEGLLALGQQHFEMAKLNWSFALAKKIDLSTWDPAETLQLFNSAEEMMKDATEMWEKLEQQRVNELKDPNSGKKEELLKIKKKLGSGAENELPGTGNQCELSAEEVAEQAAVMRSQIHLFWGNMLFERSQVECKLGMDGWKKNLNTAVERFKLAGASEADISTVLKNHCSNGDAVEGDEKKVVGDVNQISDK</sequence>
<dbReference type="InterPro" id="IPR019734">
    <property type="entry name" value="TPR_rpt"/>
</dbReference>
<dbReference type="SMART" id="SM00028">
    <property type="entry name" value="TPR"/>
    <property type="match status" value="3"/>
</dbReference>
<feature type="compositionally biased region" description="Low complexity" evidence="4">
    <location>
        <begin position="411"/>
        <end position="422"/>
    </location>
</feature>
<evidence type="ECO:0000313" key="7">
    <source>
        <dbReference type="Proteomes" id="UP000239757"/>
    </source>
</evidence>
<evidence type="ECO:0000256" key="3">
    <source>
        <dbReference type="PROSITE-ProRule" id="PRU00339"/>
    </source>
</evidence>
<feature type="region of interest" description="Disordered" evidence="4">
    <location>
        <begin position="382"/>
        <end position="442"/>
    </location>
</feature>
<feature type="domain" description="PB1" evidence="5">
    <location>
        <begin position="611"/>
        <end position="703"/>
    </location>
</feature>
<evidence type="ECO:0000313" key="6">
    <source>
        <dbReference type="EMBL" id="PPR95887.1"/>
    </source>
</evidence>
<name>A0A2P5WXS7_GOSBA</name>
<accession>A0A2P5WXS7</accession>
<dbReference type="CDD" id="cd05992">
    <property type="entry name" value="PB1"/>
    <property type="match status" value="2"/>
</dbReference>
<feature type="compositionally biased region" description="Polar residues" evidence="4">
    <location>
        <begin position="211"/>
        <end position="226"/>
    </location>
</feature>
<dbReference type="SUPFAM" id="SSF54277">
    <property type="entry name" value="CAD &amp; PB1 domains"/>
    <property type="match status" value="2"/>
</dbReference>
<feature type="compositionally biased region" description="Low complexity" evidence="4">
    <location>
        <begin position="12"/>
        <end position="33"/>
    </location>
</feature>
<dbReference type="Proteomes" id="UP000239757">
    <property type="component" value="Unassembled WGS sequence"/>
</dbReference>
<evidence type="ECO:0000256" key="2">
    <source>
        <dbReference type="ARBA" id="ARBA00022803"/>
    </source>
</evidence>
<keyword evidence="2 3" id="KW-0802">TPR repeat</keyword>
<dbReference type="InterPro" id="IPR011990">
    <property type="entry name" value="TPR-like_helical_dom_sf"/>
</dbReference>
<dbReference type="EMBL" id="KZ666164">
    <property type="protein sequence ID" value="PPR95887.1"/>
    <property type="molecule type" value="Genomic_DNA"/>
</dbReference>
<feature type="compositionally biased region" description="Basic and acidic residues" evidence="4">
    <location>
        <begin position="265"/>
        <end position="274"/>
    </location>
</feature>
<feature type="compositionally biased region" description="Basic and acidic residues" evidence="4">
    <location>
        <begin position="747"/>
        <end position="757"/>
    </location>
</feature>
<dbReference type="AlphaFoldDB" id="A0A2P5WXS7"/>
<evidence type="ECO:0000259" key="5">
    <source>
        <dbReference type="PROSITE" id="PS51745"/>
    </source>
</evidence>
<dbReference type="SMART" id="SM00666">
    <property type="entry name" value="PB1"/>
    <property type="match status" value="2"/>
</dbReference>
<feature type="region of interest" description="Disordered" evidence="4">
    <location>
        <begin position="199"/>
        <end position="278"/>
    </location>
</feature>
<protein>
    <recommendedName>
        <fullName evidence="5">PB1 domain-containing protein</fullName>
    </recommendedName>
</protein>
<dbReference type="InterPro" id="IPR044517">
    <property type="entry name" value="PHOX1-4"/>
</dbReference>
<dbReference type="OrthoDB" id="2942533at2759"/>
<reference evidence="6 7" key="1">
    <citation type="submission" date="2015-01" db="EMBL/GenBank/DDBJ databases">
        <title>Genome of allotetraploid Gossypium barbadense reveals genomic plasticity and fiber elongation in cotton evolution.</title>
        <authorList>
            <person name="Chen X."/>
            <person name="Liu X."/>
            <person name="Zhao B."/>
            <person name="Zheng H."/>
            <person name="Hu Y."/>
            <person name="Lu G."/>
            <person name="Yang C."/>
            <person name="Chen J."/>
            <person name="Shan C."/>
            <person name="Zhang L."/>
            <person name="Zhou Y."/>
            <person name="Wang L."/>
            <person name="Guo W."/>
            <person name="Bai Y."/>
            <person name="Ruan J."/>
            <person name="Shangguan X."/>
            <person name="Mao Y."/>
            <person name="Jiang J."/>
            <person name="Zhu Y."/>
            <person name="Lei J."/>
            <person name="Kang H."/>
            <person name="Chen S."/>
            <person name="He X."/>
            <person name="Wang R."/>
            <person name="Wang Y."/>
            <person name="Chen J."/>
            <person name="Wang L."/>
            <person name="Yu S."/>
            <person name="Wang B."/>
            <person name="Wei J."/>
            <person name="Song S."/>
            <person name="Lu X."/>
            <person name="Gao Z."/>
            <person name="Gu W."/>
            <person name="Deng X."/>
            <person name="Ma D."/>
            <person name="Wang S."/>
            <person name="Liang W."/>
            <person name="Fang L."/>
            <person name="Cai C."/>
            <person name="Zhu X."/>
            <person name="Zhou B."/>
            <person name="Zhang Y."/>
            <person name="Chen Z."/>
            <person name="Xu S."/>
            <person name="Zhu R."/>
            <person name="Wang S."/>
            <person name="Zhang T."/>
            <person name="Zhao G."/>
        </authorList>
    </citation>
    <scope>NUCLEOTIDE SEQUENCE [LARGE SCALE GENOMIC DNA]</scope>
    <source>
        <strain evidence="7">cv. Xinhai21</strain>
        <tissue evidence="6">Leaf</tissue>
    </source>
</reference>
<dbReference type="PANTHER" id="PTHR46183">
    <property type="entry name" value="PROTEIN CLMP1"/>
    <property type="match status" value="1"/>
</dbReference>
<feature type="compositionally biased region" description="Low complexity" evidence="4">
    <location>
        <begin position="732"/>
        <end position="743"/>
    </location>
</feature>
<gene>
    <name evidence="6" type="ORF">GOBAR_AA24785</name>
</gene>